<gene>
    <name evidence="1" type="ORF">vir215_00026</name>
</gene>
<evidence type="ECO:0000313" key="1">
    <source>
        <dbReference type="EMBL" id="DBA35328.1"/>
    </source>
</evidence>
<protein>
    <submittedName>
        <fullName evidence="1">Uncharacterized protein</fullName>
    </submittedName>
</protein>
<name>A0AA86Y561_9CAUD</name>
<dbReference type="RefSeq" id="YP_011108881.1">
    <property type="nucleotide sequence ID" value="NC_092586.1"/>
</dbReference>
<keyword evidence="2" id="KW-1185">Reference proteome</keyword>
<sequence length="128" mass="14764">MTLTQREAMLALLRRKTITCGNVDYVLDPGGELLIRYFPWTTEPWQSSNIFTGAEIKPEWDLSFEDALARMRAGKICQCDLAPEFNYWMNDKGRIIAGEPTDRLGPKANGHIVELCDDHFTARWRMVR</sequence>
<organism evidence="1 2">
    <name type="scientific">Caudoviricetes sp. vir215</name>
    <dbReference type="NCBI Taxonomy" id="3068354"/>
    <lineage>
        <taxon>Viruses</taxon>
        <taxon>Duplodnaviria</taxon>
        <taxon>Heunggongvirae</taxon>
        <taxon>Uroviricota</taxon>
        <taxon>Caudoviricetes</taxon>
    </lineage>
</organism>
<reference evidence="1 2" key="1">
    <citation type="journal article" date="2023" name="Nat. Microbiol.">
        <title>A compendium of viruses from methanogenic archaea reveals their diversity and adaptations to the gut environment.</title>
        <authorList>
            <person name="Medvedeva S."/>
            <person name="Borrel G."/>
            <person name="Krupovic M."/>
            <person name="Gribaldo S."/>
        </authorList>
    </citation>
    <scope>NUCLEOTIDE SEQUENCE [LARGE SCALE GENOMIC DNA]</scope>
</reference>
<dbReference type="EMBL" id="BK063676">
    <property type="protein sequence ID" value="DBA35328.1"/>
    <property type="molecule type" value="Genomic_DNA"/>
</dbReference>
<dbReference type="GeneID" id="98835754"/>
<evidence type="ECO:0000313" key="2">
    <source>
        <dbReference type="Proteomes" id="UP001302265"/>
    </source>
</evidence>
<accession>A0AA86Y561</accession>
<dbReference type="Proteomes" id="UP001302265">
    <property type="component" value="Segment"/>
</dbReference>
<proteinExistence type="predicted"/>